<dbReference type="InterPro" id="IPR008979">
    <property type="entry name" value="Galactose-bd-like_sf"/>
</dbReference>
<sequence length="383" mass="43092">MLSKENLTGTRVLLAVLFTFGFLVQIQMLAAGPSDQKIDFTVRYKELLLESQKAPSKQYLKEVAFDIIEVCEQAIQAGDYSAALKFAAFAVNTAKRSGNNHAFVVANGLKQHSSALLREYRKVEKYQQKLEKNPNDSQSAFHFGRFLALRQHDWRKGLFWLSKGDDVAYRTLAQKELSNPKDERSLLTLAAGWSQLAEKESGLEKQQLVSHSYELYQRAWSRTLGTDRARISNMMSELPIRYLNHMPEQDVIKGPWPLGKDGDCGSGKGRFTVNEMEFPNGLGLHPPTNGAARVRYELDGQYKTFVTGVALRDSTYNFTGTVYFSVIGDGNLLWKSVPVRARGDVQYCSVSVKDVNKLELRVECPGKSTGAHAVWLNPHVLKY</sequence>
<dbReference type="AlphaFoldDB" id="A0A517RJT6"/>
<evidence type="ECO:0000313" key="3">
    <source>
        <dbReference type="Proteomes" id="UP000317171"/>
    </source>
</evidence>
<dbReference type="EMBL" id="CP036269">
    <property type="protein sequence ID" value="QDT44136.1"/>
    <property type="molecule type" value="Genomic_DNA"/>
</dbReference>
<dbReference type="Gene3D" id="2.60.120.1060">
    <property type="entry name" value="NPCBM/NEW2 domain"/>
    <property type="match status" value="1"/>
</dbReference>
<dbReference type="OrthoDB" id="291302at2"/>
<dbReference type="KEGG" id="gaz:Pan241w_42420"/>
<dbReference type="SUPFAM" id="SSF49785">
    <property type="entry name" value="Galactose-binding domain-like"/>
    <property type="match status" value="1"/>
</dbReference>
<dbReference type="InterPro" id="IPR013222">
    <property type="entry name" value="Glyco_hyd_98_carb-bd"/>
</dbReference>
<proteinExistence type="predicted"/>
<dbReference type="InterPro" id="IPR038637">
    <property type="entry name" value="NPCBM_sf"/>
</dbReference>
<dbReference type="Pfam" id="PF08305">
    <property type="entry name" value="NPCBM"/>
    <property type="match status" value="1"/>
</dbReference>
<dbReference type="Proteomes" id="UP000317171">
    <property type="component" value="Chromosome"/>
</dbReference>
<dbReference type="SMART" id="SM00776">
    <property type="entry name" value="NPCBM"/>
    <property type="match status" value="1"/>
</dbReference>
<protein>
    <submittedName>
        <fullName evidence="2">NPCBM/NEW2 domain protein</fullName>
    </submittedName>
</protein>
<name>A0A517RJT6_9PLAN</name>
<organism evidence="2 3">
    <name type="scientific">Gimesia alba</name>
    <dbReference type="NCBI Taxonomy" id="2527973"/>
    <lineage>
        <taxon>Bacteria</taxon>
        <taxon>Pseudomonadati</taxon>
        <taxon>Planctomycetota</taxon>
        <taxon>Planctomycetia</taxon>
        <taxon>Planctomycetales</taxon>
        <taxon>Planctomycetaceae</taxon>
        <taxon>Gimesia</taxon>
    </lineage>
</organism>
<feature type="domain" description="Glycosyl hydrolase family 98 putative carbohydrate-binding module" evidence="1">
    <location>
        <begin position="237"/>
        <end position="382"/>
    </location>
</feature>
<gene>
    <name evidence="2" type="ORF">Pan241w_42420</name>
</gene>
<dbReference type="RefSeq" id="WP_145219341.1">
    <property type="nucleotide sequence ID" value="NZ_CP036269.1"/>
</dbReference>
<accession>A0A517RJT6</accession>
<evidence type="ECO:0000259" key="1">
    <source>
        <dbReference type="SMART" id="SM00776"/>
    </source>
</evidence>
<keyword evidence="3" id="KW-1185">Reference proteome</keyword>
<reference evidence="2 3" key="1">
    <citation type="submission" date="2019-02" db="EMBL/GenBank/DDBJ databases">
        <title>Deep-cultivation of Planctomycetes and their phenomic and genomic characterization uncovers novel biology.</title>
        <authorList>
            <person name="Wiegand S."/>
            <person name="Jogler M."/>
            <person name="Boedeker C."/>
            <person name="Pinto D."/>
            <person name="Vollmers J."/>
            <person name="Rivas-Marin E."/>
            <person name="Kohn T."/>
            <person name="Peeters S.H."/>
            <person name="Heuer A."/>
            <person name="Rast P."/>
            <person name="Oberbeckmann S."/>
            <person name="Bunk B."/>
            <person name="Jeske O."/>
            <person name="Meyerdierks A."/>
            <person name="Storesund J.E."/>
            <person name="Kallscheuer N."/>
            <person name="Luecker S."/>
            <person name="Lage O.M."/>
            <person name="Pohl T."/>
            <person name="Merkel B.J."/>
            <person name="Hornburger P."/>
            <person name="Mueller R.-W."/>
            <person name="Bruemmer F."/>
            <person name="Labrenz M."/>
            <person name="Spormann A.M."/>
            <person name="Op den Camp H."/>
            <person name="Overmann J."/>
            <person name="Amann R."/>
            <person name="Jetten M.S.M."/>
            <person name="Mascher T."/>
            <person name="Medema M.H."/>
            <person name="Devos D.P."/>
            <person name="Kaster A.-K."/>
            <person name="Ovreas L."/>
            <person name="Rohde M."/>
            <person name="Galperin M.Y."/>
            <person name="Jogler C."/>
        </authorList>
    </citation>
    <scope>NUCLEOTIDE SEQUENCE [LARGE SCALE GENOMIC DNA]</scope>
    <source>
        <strain evidence="2 3">Pan241w</strain>
    </source>
</reference>
<evidence type="ECO:0000313" key="2">
    <source>
        <dbReference type="EMBL" id="QDT44136.1"/>
    </source>
</evidence>